<sequence length="199" mass="21340">MYLATTSARSLIRVSGLRIALAHLASRSNSTQSTAPLHPPISESSKPSPTTTNESNLLSPSHPTTSLGLPIDPLPSPLPEIQPVIVPRETLVKLHRLSALNPPPEGSKEEAQLVSELSELVGLMELVKAVPLPEGDLSSLLSEGLGEVVVDGSHEDAPGLEVEEGAEEEVRSRELLGYATRRVGDYYASRLETKRENDT</sequence>
<organism evidence="2 3">
    <name type="scientific">Naematelia encephala</name>
    <dbReference type="NCBI Taxonomy" id="71784"/>
    <lineage>
        <taxon>Eukaryota</taxon>
        <taxon>Fungi</taxon>
        <taxon>Dikarya</taxon>
        <taxon>Basidiomycota</taxon>
        <taxon>Agaricomycotina</taxon>
        <taxon>Tremellomycetes</taxon>
        <taxon>Tremellales</taxon>
        <taxon>Naemateliaceae</taxon>
        <taxon>Naematelia</taxon>
    </lineage>
</organism>
<accession>A0A1Y2AHH3</accession>
<proteinExistence type="predicted"/>
<protein>
    <submittedName>
        <fullName evidence="2">Uncharacterized protein</fullName>
    </submittedName>
</protein>
<dbReference type="AlphaFoldDB" id="A0A1Y2AHH3"/>
<evidence type="ECO:0000256" key="1">
    <source>
        <dbReference type="SAM" id="MobiDB-lite"/>
    </source>
</evidence>
<name>A0A1Y2AHH3_9TREE</name>
<evidence type="ECO:0000313" key="2">
    <source>
        <dbReference type="EMBL" id="ORY22029.1"/>
    </source>
</evidence>
<dbReference type="InParanoid" id="A0A1Y2AHH3"/>
<gene>
    <name evidence="2" type="ORF">BCR39DRAFT_562455</name>
</gene>
<dbReference type="Proteomes" id="UP000193986">
    <property type="component" value="Unassembled WGS sequence"/>
</dbReference>
<feature type="compositionally biased region" description="Polar residues" evidence="1">
    <location>
        <begin position="42"/>
        <end position="67"/>
    </location>
</feature>
<feature type="region of interest" description="Disordered" evidence="1">
    <location>
        <begin position="27"/>
        <end position="74"/>
    </location>
</feature>
<keyword evidence="3" id="KW-1185">Reference proteome</keyword>
<evidence type="ECO:0000313" key="3">
    <source>
        <dbReference type="Proteomes" id="UP000193986"/>
    </source>
</evidence>
<dbReference type="OrthoDB" id="5522061at2759"/>
<dbReference type="EMBL" id="MCFC01000099">
    <property type="protein sequence ID" value="ORY22029.1"/>
    <property type="molecule type" value="Genomic_DNA"/>
</dbReference>
<comment type="caution">
    <text evidence="2">The sequence shown here is derived from an EMBL/GenBank/DDBJ whole genome shotgun (WGS) entry which is preliminary data.</text>
</comment>
<reference evidence="2 3" key="1">
    <citation type="submission" date="2016-07" db="EMBL/GenBank/DDBJ databases">
        <title>Pervasive Adenine N6-methylation of Active Genes in Fungi.</title>
        <authorList>
            <consortium name="DOE Joint Genome Institute"/>
            <person name="Mondo S.J."/>
            <person name="Dannebaum R.O."/>
            <person name="Kuo R.C."/>
            <person name="Labutti K."/>
            <person name="Haridas S."/>
            <person name="Kuo A."/>
            <person name="Salamov A."/>
            <person name="Ahrendt S.R."/>
            <person name="Lipzen A."/>
            <person name="Sullivan W."/>
            <person name="Andreopoulos W.B."/>
            <person name="Clum A."/>
            <person name="Lindquist E."/>
            <person name="Daum C."/>
            <person name="Ramamoorthy G.K."/>
            <person name="Gryganskyi A."/>
            <person name="Culley D."/>
            <person name="Magnuson J.K."/>
            <person name="James T.Y."/>
            <person name="O'Malley M.A."/>
            <person name="Stajich J.E."/>
            <person name="Spatafora J.W."/>
            <person name="Visel A."/>
            <person name="Grigoriev I.V."/>
        </authorList>
    </citation>
    <scope>NUCLEOTIDE SEQUENCE [LARGE SCALE GENOMIC DNA]</scope>
    <source>
        <strain evidence="2 3">68-887.2</strain>
    </source>
</reference>